<dbReference type="EMBL" id="RAWK01000310">
    <property type="protein sequence ID" value="RKH55855.1"/>
    <property type="molecule type" value="Genomic_DNA"/>
</dbReference>
<organism evidence="2 3">
    <name type="scientific">Corallococcus aberystwythensis</name>
    <dbReference type="NCBI Taxonomy" id="2316722"/>
    <lineage>
        <taxon>Bacteria</taxon>
        <taxon>Pseudomonadati</taxon>
        <taxon>Myxococcota</taxon>
        <taxon>Myxococcia</taxon>
        <taxon>Myxococcales</taxon>
        <taxon>Cystobacterineae</taxon>
        <taxon>Myxococcaceae</taxon>
        <taxon>Corallococcus</taxon>
    </lineage>
</organism>
<comment type="caution">
    <text evidence="2">The sequence shown here is derived from an EMBL/GenBank/DDBJ whole genome shotgun (WGS) entry which is preliminary data.</text>
</comment>
<feature type="chain" id="PRO_5017482146" description="Kazal-like domain-containing protein" evidence="1">
    <location>
        <begin position="24"/>
        <end position="95"/>
    </location>
</feature>
<dbReference type="Proteomes" id="UP000267003">
    <property type="component" value="Unassembled WGS sequence"/>
</dbReference>
<protein>
    <recommendedName>
        <fullName evidence="4">Kazal-like domain-containing protein</fullName>
    </recommendedName>
</protein>
<evidence type="ECO:0000313" key="3">
    <source>
        <dbReference type="Proteomes" id="UP000267003"/>
    </source>
</evidence>
<dbReference type="RefSeq" id="WP_120559792.1">
    <property type="nucleotide sequence ID" value="NZ_RAWK01000310.1"/>
</dbReference>
<name>A0A3A8PQ96_9BACT</name>
<evidence type="ECO:0000256" key="1">
    <source>
        <dbReference type="SAM" id="SignalP"/>
    </source>
</evidence>
<proteinExistence type="predicted"/>
<dbReference type="AlphaFoldDB" id="A0A3A8PQ96"/>
<dbReference type="OrthoDB" id="5525227at2"/>
<feature type="signal peptide" evidence="1">
    <location>
        <begin position="1"/>
        <end position="23"/>
    </location>
</feature>
<reference evidence="3" key="1">
    <citation type="submission" date="2018-09" db="EMBL/GenBank/DDBJ databases">
        <authorList>
            <person name="Livingstone P.G."/>
            <person name="Whitworth D.E."/>
        </authorList>
    </citation>
    <scope>NUCLEOTIDE SEQUENCE [LARGE SCALE GENOMIC DNA]</scope>
    <source>
        <strain evidence="3">AB050A</strain>
    </source>
</reference>
<accession>A0A3A8PQ96</accession>
<sequence length="95" mass="10083">MNQRSKILLAAASLFLLPLSASALPPDCGNRCLPTTPCTILCMEASYVSNCGEYGICNYTQPLQPSEPQASVQPAPVQTDDADLVCRAPVEQARG</sequence>
<evidence type="ECO:0000313" key="2">
    <source>
        <dbReference type="EMBL" id="RKH55855.1"/>
    </source>
</evidence>
<evidence type="ECO:0008006" key="4">
    <source>
        <dbReference type="Google" id="ProtNLM"/>
    </source>
</evidence>
<keyword evidence="1" id="KW-0732">Signal</keyword>
<gene>
    <name evidence="2" type="ORF">D7W81_35335</name>
</gene>
<keyword evidence="3" id="KW-1185">Reference proteome</keyword>